<name>A0A8K0EZT9_BRALA</name>
<evidence type="ECO:0000313" key="2">
    <source>
        <dbReference type="EMBL" id="CAH1272093.1"/>
    </source>
</evidence>
<feature type="compositionally biased region" description="Polar residues" evidence="1">
    <location>
        <begin position="93"/>
        <end position="112"/>
    </location>
</feature>
<protein>
    <submittedName>
        <fullName evidence="2">Hypp4771 protein</fullName>
    </submittedName>
</protein>
<organism evidence="2 3">
    <name type="scientific">Branchiostoma lanceolatum</name>
    <name type="common">Common lancelet</name>
    <name type="synonym">Amphioxus lanceolatum</name>
    <dbReference type="NCBI Taxonomy" id="7740"/>
    <lineage>
        <taxon>Eukaryota</taxon>
        <taxon>Metazoa</taxon>
        <taxon>Chordata</taxon>
        <taxon>Cephalochordata</taxon>
        <taxon>Leptocardii</taxon>
        <taxon>Amphioxiformes</taxon>
        <taxon>Branchiostomatidae</taxon>
        <taxon>Branchiostoma</taxon>
    </lineage>
</organism>
<dbReference type="AlphaFoldDB" id="A0A8K0EZT9"/>
<accession>A0A8K0EZT9</accession>
<reference evidence="2" key="1">
    <citation type="submission" date="2022-01" db="EMBL/GenBank/DDBJ databases">
        <authorList>
            <person name="Braso-Vives M."/>
        </authorList>
    </citation>
    <scope>NUCLEOTIDE SEQUENCE</scope>
</reference>
<feature type="compositionally biased region" description="Polar residues" evidence="1">
    <location>
        <begin position="67"/>
        <end position="80"/>
    </location>
</feature>
<proteinExistence type="predicted"/>
<evidence type="ECO:0000313" key="3">
    <source>
        <dbReference type="Proteomes" id="UP000838412"/>
    </source>
</evidence>
<sequence length="112" mass="12287">MHFDLKVPSLSVSEQCQPARKDKMASSKAVLRFSVKFSDMYSTRHPFQDMAGKEPSPCCCPSKRQSKTQAIESSGTNSLSEEPVGRLSIRIGLTSTGTTQTRGLSQQSQVDM</sequence>
<gene>
    <name evidence="2" type="primary">Hypp4771</name>
    <name evidence="2" type="ORF">BLAG_LOCUS23852</name>
</gene>
<dbReference type="EMBL" id="OV696693">
    <property type="protein sequence ID" value="CAH1272093.1"/>
    <property type="molecule type" value="Genomic_DNA"/>
</dbReference>
<dbReference type="Proteomes" id="UP000838412">
    <property type="component" value="Chromosome 8"/>
</dbReference>
<feature type="region of interest" description="Disordered" evidence="1">
    <location>
        <begin position="46"/>
        <end position="112"/>
    </location>
</feature>
<keyword evidence="3" id="KW-1185">Reference proteome</keyword>
<evidence type="ECO:0000256" key="1">
    <source>
        <dbReference type="SAM" id="MobiDB-lite"/>
    </source>
</evidence>